<protein>
    <submittedName>
        <fullName evidence="2">Metal-dependent hydrolase</fullName>
    </submittedName>
</protein>
<sequence>MPYPIAHVMFFVFCICAVAVYTTVAGLLRRTITTEQTPRLLLLLLIGSFFALYPDITAPYNYLVHGTLEHTTVGLVPTHSLLFSFSALLFGVLIGYAIYREFARALYVGLFAESASLSHLLLDDLAGARIYYFYPISDIAFSVFSRVDVELACMNRIYYMLSSYVVVLFISFVIMLALFSLSHLGFEFRYRSEK</sequence>
<dbReference type="EMBL" id="JBCAUS010000007">
    <property type="protein sequence ID" value="MEL4306140.1"/>
    <property type="molecule type" value="Genomic_DNA"/>
</dbReference>
<evidence type="ECO:0000256" key="1">
    <source>
        <dbReference type="SAM" id="Phobius"/>
    </source>
</evidence>
<name>A0ABU9KUR8_9EURY</name>
<feature type="transmembrane region" description="Helical" evidence="1">
    <location>
        <begin position="157"/>
        <end position="181"/>
    </location>
</feature>
<feature type="transmembrane region" description="Helical" evidence="1">
    <location>
        <begin position="80"/>
        <end position="98"/>
    </location>
</feature>
<dbReference type="RefSeq" id="WP_342127757.1">
    <property type="nucleotide sequence ID" value="NZ_JBCAUS010000007.1"/>
</dbReference>
<evidence type="ECO:0000313" key="2">
    <source>
        <dbReference type="EMBL" id="MEL4306140.1"/>
    </source>
</evidence>
<keyword evidence="1" id="KW-0812">Transmembrane</keyword>
<keyword evidence="1" id="KW-1133">Transmembrane helix</keyword>
<proteinExistence type="predicted"/>
<reference evidence="2 3" key="1">
    <citation type="submission" date="2024-04" db="EMBL/GenBank/DDBJ databases">
        <title>Methanococcoides sp. LMO-2.</title>
        <authorList>
            <person name="Liang L."/>
        </authorList>
    </citation>
    <scope>NUCLEOTIDE SEQUENCE [LARGE SCALE GENOMIC DNA]</scope>
    <source>
        <strain evidence="2 3">LMO-2</strain>
    </source>
</reference>
<gene>
    <name evidence="2" type="ORF">WOA13_09940</name>
</gene>
<dbReference type="GO" id="GO:0016787">
    <property type="term" value="F:hydrolase activity"/>
    <property type="evidence" value="ECO:0007669"/>
    <property type="project" value="UniProtKB-KW"/>
</dbReference>
<keyword evidence="3" id="KW-1185">Reference proteome</keyword>
<keyword evidence="2" id="KW-0378">Hydrolase</keyword>
<feature type="transmembrane region" description="Helical" evidence="1">
    <location>
        <begin position="40"/>
        <end position="60"/>
    </location>
</feature>
<keyword evidence="1" id="KW-0472">Membrane</keyword>
<dbReference type="Pfam" id="PF04307">
    <property type="entry name" value="YdjM"/>
    <property type="match status" value="1"/>
</dbReference>
<accession>A0ABU9KUR8</accession>
<evidence type="ECO:0000313" key="3">
    <source>
        <dbReference type="Proteomes" id="UP001396646"/>
    </source>
</evidence>
<organism evidence="2 3">
    <name type="scientific">Methanococcoides cohabitans</name>
    <dbReference type="NCBI Taxonomy" id="3136559"/>
    <lineage>
        <taxon>Archaea</taxon>
        <taxon>Methanobacteriati</taxon>
        <taxon>Methanobacteriota</taxon>
        <taxon>Stenosarchaea group</taxon>
        <taxon>Methanomicrobia</taxon>
        <taxon>Methanosarcinales</taxon>
        <taxon>Methanosarcinaceae</taxon>
        <taxon>Methanococcoides</taxon>
    </lineage>
</organism>
<comment type="caution">
    <text evidence="2">The sequence shown here is derived from an EMBL/GenBank/DDBJ whole genome shotgun (WGS) entry which is preliminary data.</text>
</comment>
<dbReference type="InterPro" id="IPR007404">
    <property type="entry name" value="YdjM-like"/>
</dbReference>
<feature type="transmembrane region" description="Helical" evidence="1">
    <location>
        <begin position="6"/>
        <end position="28"/>
    </location>
</feature>
<dbReference type="Proteomes" id="UP001396646">
    <property type="component" value="Unassembled WGS sequence"/>
</dbReference>